<feature type="compositionally biased region" description="Acidic residues" evidence="4">
    <location>
        <begin position="97"/>
        <end position="112"/>
    </location>
</feature>
<evidence type="ECO:0000256" key="3">
    <source>
        <dbReference type="RuleBase" id="RU363092"/>
    </source>
</evidence>
<feature type="region of interest" description="Disordered" evidence="4">
    <location>
        <begin position="1"/>
        <end position="248"/>
    </location>
</feature>
<feature type="compositionally biased region" description="Acidic residues" evidence="4">
    <location>
        <begin position="176"/>
        <end position="185"/>
    </location>
</feature>
<comment type="subcellular location">
    <subcellularLocation>
        <location evidence="3">Chromosome</location>
        <location evidence="3">Centromere</location>
        <location evidence="3">Kinetochore</location>
    </subcellularLocation>
</comment>
<dbReference type="GO" id="GO:0000776">
    <property type="term" value="C:kinetochore"/>
    <property type="evidence" value="ECO:0007669"/>
    <property type="project" value="UniProtKB-KW"/>
</dbReference>
<dbReference type="Proteomes" id="UP000007754">
    <property type="component" value="Chromosome 11"/>
</dbReference>
<reference evidence="6" key="2">
    <citation type="submission" date="2025-08" db="UniProtKB">
        <authorList>
            <consortium name="Ensembl"/>
        </authorList>
    </citation>
    <scope>IDENTIFICATION</scope>
</reference>
<dbReference type="InterPro" id="IPR011421">
    <property type="entry name" value="BCNT-C"/>
</dbReference>
<dbReference type="GeneTree" id="ENSGT00940000165568"/>
<feature type="compositionally biased region" description="Basic residues" evidence="4">
    <location>
        <begin position="141"/>
        <end position="155"/>
    </location>
</feature>
<dbReference type="STRING" id="59729.ENSTGUP00000006640"/>
<dbReference type="PANTHER" id="PTHR48407:SF1">
    <property type="entry name" value="CRANIOFACIAL DEVELOPMENT PROTEIN 1"/>
    <property type="match status" value="1"/>
</dbReference>
<feature type="compositionally biased region" description="Basic and acidic residues" evidence="4">
    <location>
        <begin position="267"/>
        <end position="281"/>
    </location>
</feature>
<dbReference type="PROSITE" id="PS51279">
    <property type="entry name" value="BCNT_C"/>
    <property type="match status" value="1"/>
</dbReference>
<dbReference type="PANTHER" id="PTHR48407">
    <property type="entry name" value="CRANIOFACIAL DEVELOPMENT PROTEIN 1"/>
    <property type="match status" value="1"/>
</dbReference>
<dbReference type="InterPro" id="IPR027124">
    <property type="entry name" value="Swc5/CFDP1/2"/>
</dbReference>
<dbReference type="HOGENOM" id="CLU_080190_2_0_1"/>
<feature type="compositionally biased region" description="Basic and acidic residues" evidence="4">
    <location>
        <begin position="186"/>
        <end position="201"/>
    </location>
</feature>
<name>H0Z7U0_TAEGU</name>
<proteinExistence type="predicted"/>
<dbReference type="GO" id="GO:0000812">
    <property type="term" value="C:Swr1 complex"/>
    <property type="evidence" value="ECO:0007669"/>
    <property type="project" value="TreeGrafter"/>
</dbReference>
<feature type="domain" description="BCNT-C" evidence="5">
    <location>
        <begin position="297"/>
        <end position="378"/>
    </location>
</feature>
<dbReference type="Ensembl" id="ENSTGUT00000006706.2">
    <property type="protein sequence ID" value="ENSTGUP00000006640.2"/>
    <property type="gene ID" value="ENSTGUG00000006466.2"/>
</dbReference>
<dbReference type="AlphaFoldDB" id="H0Z7U0"/>
<evidence type="ECO:0000313" key="7">
    <source>
        <dbReference type="Proteomes" id="UP000007754"/>
    </source>
</evidence>
<feature type="region of interest" description="Disordered" evidence="4">
    <location>
        <begin position="267"/>
        <end position="305"/>
    </location>
</feature>
<dbReference type="OMA" id="LDWAAYV"/>
<accession>H0Z7U0</accession>
<gene>
    <name evidence="6" type="primary">CFDP1</name>
</gene>
<dbReference type="InParanoid" id="H0Z7U0"/>
<sequence length="378" mass="41597">MTDRAYYQSALAPVRPGPAQTPRCHGNGCGPQGMLGARGAGTLRPPADSRRCSPSAALPRRRGRSSRPPGGGGGRAAAGARRREAAGPGRGMSGSESESEQEQYSSAEDDDYVPSGAEYSEDDESELVREEEPADSPPSPRGRRSRPASRKRKKGGLLLEADEKEEEKTQQNGEDQKEEEVDNAEQVERSREEEEKKKEDALWASFLSDVGQKPKAVAATQGTQIKKTEEENSGNKPQEKPKDSGKVTITKTFDFAGEEIKVTKEVDSNSKEAKSFLKQQEKLQSAAPASLPTVSGVRRPSGMSSLLGKIGAKKQKMSTLEKSKLDWENFKEEEGIVEELAIHNRGKDGYIERKAFLERVDHRQFEIERDIRLSRMKP</sequence>
<evidence type="ECO:0000256" key="4">
    <source>
        <dbReference type="SAM" id="MobiDB-lite"/>
    </source>
</evidence>
<protein>
    <recommendedName>
        <fullName evidence="1 3">Craniofacial development protein 1</fullName>
    </recommendedName>
    <alternativeName>
        <fullName evidence="2 3">Bucentaur</fullName>
    </alternativeName>
</protein>
<feature type="compositionally biased region" description="Gly residues" evidence="4">
    <location>
        <begin position="27"/>
        <end position="39"/>
    </location>
</feature>
<dbReference type="FunCoup" id="H0Z7U0">
    <property type="interactions" value="569"/>
</dbReference>
<organism evidence="6 7">
    <name type="scientific">Taeniopygia guttata</name>
    <name type="common">Zebra finch</name>
    <name type="synonym">Poephila guttata</name>
    <dbReference type="NCBI Taxonomy" id="59729"/>
    <lineage>
        <taxon>Eukaryota</taxon>
        <taxon>Metazoa</taxon>
        <taxon>Chordata</taxon>
        <taxon>Craniata</taxon>
        <taxon>Vertebrata</taxon>
        <taxon>Euteleostomi</taxon>
        <taxon>Archelosauria</taxon>
        <taxon>Archosauria</taxon>
        <taxon>Dinosauria</taxon>
        <taxon>Saurischia</taxon>
        <taxon>Theropoda</taxon>
        <taxon>Coelurosauria</taxon>
        <taxon>Aves</taxon>
        <taxon>Neognathae</taxon>
        <taxon>Neoaves</taxon>
        <taxon>Telluraves</taxon>
        <taxon>Australaves</taxon>
        <taxon>Passeriformes</taxon>
        <taxon>Passeroidea</taxon>
        <taxon>Estrildidae</taxon>
        <taxon>Estrildinae</taxon>
        <taxon>Taeniopygia</taxon>
    </lineage>
</organism>
<dbReference type="Pfam" id="PF07572">
    <property type="entry name" value="BCNT"/>
    <property type="match status" value="1"/>
</dbReference>
<evidence type="ECO:0000313" key="6">
    <source>
        <dbReference type="Ensembl" id="ENSTGUP00000006640.2"/>
    </source>
</evidence>
<keyword evidence="3" id="KW-0995">Kinetochore</keyword>
<evidence type="ECO:0000259" key="5">
    <source>
        <dbReference type="PROSITE" id="PS51279"/>
    </source>
</evidence>
<comment type="function">
    <text evidence="3">May play a role during embryogenesis.</text>
</comment>
<evidence type="ECO:0000256" key="1">
    <source>
        <dbReference type="ARBA" id="ARBA00019033"/>
    </source>
</evidence>
<reference evidence="6 7" key="1">
    <citation type="journal article" date="2010" name="Nature">
        <title>The genome of a songbird.</title>
        <authorList>
            <person name="Warren W.C."/>
            <person name="Clayton D.F."/>
            <person name="Ellegren H."/>
            <person name="Arnold A.P."/>
            <person name="Hillier L.W."/>
            <person name="Kunstner A."/>
            <person name="Searle S."/>
            <person name="White S."/>
            <person name="Vilella A.J."/>
            <person name="Fairley S."/>
            <person name="Heger A."/>
            <person name="Kong L."/>
            <person name="Ponting C.P."/>
            <person name="Jarvis E.D."/>
            <person name="Mello C.V."/>
            <person name="Minx P."/>
            <person name="Lovell P."/>
            <person name="Velho T.A."/>
            <person name="Ferris M."/>
            <person name="Balakrishnan C.N."/>
            <person name="Sinha S."/>
            <person name="Blatti C."/>
            <person name="London S.E."/>
            <person name="Li Y."/>
            <person name="Lin Y.C."/>
            <person name="George J."/>
            <person name="Sweedler J."/>
            <person name="Southey B."/>
            <person name="Gunaratne P."/>
            <person name="Watson M."/>
            <person name="Nam K."/>
            <person name="Backstrom N."/>
            <person name="Smeds L."/>
            <person name="Nabholz B."/>
            <person name="Itoh Y."/>
            <person name="Whitney O."/>
            <person name="Pfenning A.R."/>
            <person name="Howard J."/>
            <person name="Volker M."/>
            <person name="Skinner B.M."/>
            <person name="Griffin D.K."/>
            <person name="Ye L."/>
            <person name="McLaren W.M."/>
            <person name="Flicek P."/>
            <person name="Quesada V."/>
            <person name="Velasco G."/>
            <person name="Lopez-Otin C."/>
            <person name="Puente X.S."/>
            <person name="Olender T."/>
            <person name="Lancet D."/>
            <person name="Smit A.F."/>
            <person name="Hubley R."/>
            <person name="Konkel M.K."/>
            <person name="Walker J.A."/>
            <person name="Batzer M.A."/>
            <person name="Gu W."/>
            <person name="Pollock D.D."/>
            <person name="Chen L."/>
            <person name="Cheng Z."/>
            <person name="Eichler E.E."/>
            <person name="Stapley J."/>
            <person name="Slate J."/>
            <person name="Ekblom R."/>
            <person name="Birkhead T."/>
            <person name="Burke T."/>
            <person name="Burt D."/>
            <person name="Scharff C."/>
            <person name="Adam I."/>
            <person name="Richard H."/>
            <person name="Sultan M."/>
            <person name="Soldatov A."/>
            <person name="Lehrach H."/>
            <person name="Edwards S.V."/>
            <person name="Yang S.P."/>
            <person name="Li X."/>
            <person name="Graves T."/>
            <person name="Fulton L."/>
            <person name="Nelson J."/>
            <person name="Chinwalla A."/>
            <person name="Hou S."/>
            <person name="Mardis E.R."/>
            <person name="Wilson R.K."/>
        </authorList>
    </citation>
    <scope>NUCLEOTIDE SEQUENCE [LARGE SCALE GENOMIC DNA]</scope>
</reference>
<keyword evidence="3" id="KW-0158">Chromosome</keyword>
<keyword evidence="7" id="KW-1185">Reference proteome</keyword>
<reference evidence="6" key="3">
    <citation type="submission" date="2025-09" db="UniProtKB">
        <authorList>
            <consortium name="Ensembl"/>
        </authorList>
    </citation>
    <scope>IDENTIFICATION</scope>
</reference>
<evidence type="ECO:0000256" key="2">
    <source>
        <dbReference type="ARBA" id="ARBA00030244"/>
    </source>
</evidence>
<keyword evidence="3" id="KW-0217">Developmental protein</keyword>